<reference evidence="2 3" key="1">
    <citation type="journal article" date="2014" name="Nature">
        <title>An environmental bacterial taxon with a large and distinct metabolic repertoire.</title>
        <authorList>
            <person name="Wilson M.C."/>
            <person name="Mori T."/>
            <person name="Ruckert C."/>
            <person name="Uria A.R."/>
            <person name="Helf M.J."/>
            <person name="Takada K."/>
            <person name="Gernert C."/>
            <person name="Steffens U.A."/>
            <person name="Heycke N."/>
            <person name="Schmitt S."/>
            <person name="Rinke C."/>
            <person name="Helfrich E.J."/>
            <person name="Brachmann A.O."/>
            <person name="Gurgui C."/>
            <person name="Wakimoto T."/>
            <person name="Kracht M."/>
            <person name="Crusemann M."/>
            <person name="Hentschel U."/>
            <person name="Abe I."/>
            <person name="Matsunaga S."/>
            <person name="Kalinowski J."/>
            <person name="Takeyama H."/>
            <person name="Piel J."/>
        </authorList>
    </citation>
    <scope>NUCLEOTIDE SEQUENCE [LARGE SCALE GENOMIC DNA]</scope>
    <source>
        <strain evidence="3">TSY1</strain>
    </source>
</reference>
<accession>W4LUF3</accession>
<dbReference type="InterPro" id="IPR003779">
    <property type="entry name" value="CMD-like"/>
</dbReference>
<dbReference type="AlphaFoldDB" id="W4LUF3"/>
<dbReference type="InterPro" id="IPR029032">
    <property type="entry name" value="AhpD-like"/>
</dbReference>
<comment type="caution">
    <text evidence="2">The sequence shown here is derived from an EMBL/GenBank/DDBJ whole genome shotgun (WGS) entry which is preliminary data.</text>
</comment>
<evidence type="ECO:0000313" key="2">
    <source>
        <dbReference type="EMBL" id="ETX01679.1"/>
    </source>
</evidence>
<dbReference type="EMBL" id="AZHW01000208">
    <property type="protein sequence ID" value="ETX01679.1"/>
    <property type="molecule type" value="Genomic_DNA"/>
</dbReference>
<sequence length="391" mass="43993">MVIQRLSKPRIAPLPIAQWEPELRERFERPGGLDQILNVMKTMANYTGLFKRWLVFANHFLFKNSLSARDREILILRTGWLAGCEYEWGQHLKIATDDCGFGQAEFDAIAEGASASLWSPAEAALIRAADGIYVDAFVDDDTWETLAAHYDQPQVFDIVFIVGNYLKLAMGINSFGVQLDAGFSGFRPGLPMNDQRPSDALPPMAVRRPAPRVAPLTDAECTPAQLELLTKARGHLASVNVLDTLVRHPNLLRRWMPFFVHVLHKSSLSARDREILILRVGRLCGAEYEWSQHVPFGERAGLSTDEIRGIAEGANDAVWTDEHDRNLIRAAEQLHRHTMLDDSLWHALASRYDTHQMMDVIFTVGQYRLVSAGLNSLCVQLDDYLQPYAGS</sequence>
<dbReference type="SUPFAM" id="SSF69118">
    <property type="entry name" value="AhpD-like"/>
    <property type="match status" value="2"/>
</dbReference>
<name>W4LUF3_ENTF1</name>
<gene>
    <name evidence="2" type="ORF">ETSY1_06565</name>
</gene>
<dbReference type="PANTHER" id="PTHR34846:SF5">
    <property type="entry name" value="CARBOXYMUCONOLACTONE DECARBOXYLASE-LIKE DOMAIN-CONTAINING PROTEIN"/>
    <property type="match status" value="1"/>
</dbReference>
<organism evidence="2 3">
    <name type="scientific">Entotheonella factor</name>
    <dbReference type="NCBI Taxonomy" id="1429438"/>
    <lineage>
        <taxon>Bacteria</taxon>
        <taxon>Pseudomonadati</taxon>
        <taxon>Nitrospinota/Tectimicrobiota group</taxon>
        <taxon>Candidatus Tectimicrobiota</taxon>
        <taxon>Candidatus Entotheonellia</taxon>
        <taxon>Candidatus Entotheonellales</taxon>
        <taxon>Candidatus Entotheonellaceae</taxon>
        <taxon>Candidatus Entotheonella</taxon>
    </lineage>
</organism>
<dbReference type="GO" id="GO:0051920">
    <property type="term" value="F:peroxiredoxin activity"/>
    <property type="evidence" value="ECO:0007669"/>
    <property type="project" value="InterPro"/>
</dbReference>
<feature type="domain" description="Carboxymuconolactone decarboxylase-like" evidence="1">
    <location>
        <begin position="50"/>
        <end position="130"/>
    </location>
</feature>
<protein>
    <recommendedName>
        <fullName evidence="1">Carboxymuconolactone decarboxylase-like domain-containing protein</fullName>
    </recommendedName>
</protein>
<dbReference type="Proteomes" id="UP000019141">
    <property type="component" value="Unassembled WGS sequence"/>
</dbReference>
<dbReference type="Pfam" id="PF02627">
    <property type="entry name" value="CMD"/>
    <property type="match status" value="2"/>
</dbReference>
<proteinExistence type="predicted"/>
<keyword evidence="3" id="KW-1185">Reference proteome</keyword>
<dbReference type="PANTHER" id="PTHR34846">
    <property type="entry name" value="4-CARBOXYMUCONOLACTONE DECARBOXYLASE FAMILY PROTEIN (AFU_ORTHOLOGUE AFUA_6G11590)"/>
    <property type="match status" value="1"/>
</dbReference>
<evidence type="ECO:0000259" key="1">
    <source>
        <dbReference type="Pfam" id="PF02627"/>
    </source>
</evidence>
<feature type="domain" description="Carboxymuconolactone decarboxylase-like" evidence="1">
    <location>
        <begin position="249"/>
        <end position="314"/>
    </location>
</feature>
<dbReference type="HOGENOM" id="CLU_705319_0_0_7"/>
<dbReference type="Gene3D" id="1.20.1290.10">
    <property type="entry name" value="AhpD-like"/>
    <property type="match status" value="2"/>
</dbReference>
<evidence type="ECO:0000313" key="3">
    <source>
        <dbReference type="Proteomes" id="UP000019141"/>
    </source>
</evidence>